<name>K9EW64_9LACT</name>
<keyword evidence="15" id="KW-1185">Reference proteome</keyword>
<evidence type="ECO:0000256" key="2">
    <source>
        <dbReference type="ARBA" id="ARBA00004651"/>
    </source>
</evidence>
<evidence type="ECO:0000256" key="10">
    <source>
        <dbReference type="ARBA" id="ARBA00023065"/>
    </source>
</evidence>
<proteinExistence type="inferred from homology"/>
<evidence type="ECO:0000256" key="11">
    <source>
        <dbReference type="ARBA" id="ARBA00023136"/>
    </source>
</evidence>
<dbReference type="STRING" id="883081.HMPREF9698_00952"/>
<accession>K9EW64</accession>
<dbReference type="GO" id="GO:0015297">
    <property type="term" value="F:antiporter activity"/>
    <property type="evidence" value="ECO:0007669"/>
    <property type="project" value="UniProtKB-KW"/>
</dbReference>
<feature type="transmembrane region" description="Helical" evidence="13">
    <location>
        <begin position="134"/>
        <end position="155"/>
    </location>
</feature>
<dbReference type="NCBIfam" id="TIGR00797">
    <property type="entry name" value="matE"/>
    <property type="match status" value="1"/>
</dbReference>
<feature type="transmembrane region" description="Helical" evidence="13">
    <location>
        <begin position="52"/>
        <end position="75"/>
    </location>
</feature>
<reference evidence="14 15" key="1">
    <citation type="submission" date="2012-09" db="EMBL/GenBank/DDBJ databases">
        <title>The Genome Sequence of Alloiococcus otitis ATCC 51267.</title>
        <authorList>
            <consortium name="The Broad Institute Genome Sequencing Platform"/>
            <person name="Earl A."/>
            <person name="Ward D."/>
            <person name="Feldgarden M."/>
            <person name="Gevers D."/>
            <person name="Huys G."/>
            <person name="Walker B."/>
            <person name="Young S.K."/>
            <person name="Zeng Q."/>
            <person name="Gargeya S."/>
            <person name="Fitzgerald M."/>
            <person name="Haas B."/>
            <person name="Abouelleil A."/>
            <person name="Alvarado L."/>
            <person name="Arachchi H.M."/>
            <person name="Berlin A.M."/>
            <person name="Chapman S.B."/>
            <person name="Goldberg J."/>
            <person name="Griggs A."/>
            <person name="Gujja S."/>
            <person name="Hansen M."/>
            <person name="Howarth C."/>
            <person name="Imamovic A."/>
            <person name="Larimer J."/>
            <person name="McCowen C."/>
            <person name="Montmayeur A."/>
            <person name="Murphy C."/>
            <person name="Neiman D."/>
            <person name="Pearson M."/>
            <person name="Priest M."/>
            <person name="Roberts A."/>
            <person name="Saif S."/>
            <person name="Shea T."/>
            <person name="Sisk P."/>
            <person name="Sykes S."/>
            <person name="Wortman J."/>
            <person name="Nusbaum C."/>
            <person name="Birren B."/>
        </authorList>
    </citation>
    <scope>NUCLEOTIDE SEQUENCE [LARGE SCALE GENOMIC DNA]</scope>
    <source>
        <strain evidence="14 15">ATCC 51267</strain>
    </source>
</reference>
<feature type="transmembrane region" description="Helical" evidence="13">
    <location>
        <begin position="12"/>
        <end position="32"/>
    </location>
</feature>
<feature type="transmembrane region" description="Helical" evidence="13">
    <location>
        <begin position="354"/>
        <end position="372"/>
    </location>
</feature>
<dbReference type="EMBL" id="AGXA01000020">
    <property type="protein sequence ID" value="EKU93420.1"/>
    <property type="molecule type" value="Genomic_DNA"/>
</dbReference>
<comment type="function">
    <text evidence="1">Multidrug efflux pump.</text>
</comment>
<feature type="transmembrane region" description="Helical" evidence="13">
    <location>
        <begin position="192"/>
        <end position="217"/>
    </location>
</feature>
<dbReference type="PANTHER" id="PTHR43298">
    <property type="entry name" value="MULTIDRUG RESISTANCE PROTEIN NORM-RELATED"/>
    <property type="match status" value="1"/>
</dbReference>
<dbReference type="PIRSF" id="PIRSF006603">
    <property type="entry name" value="DinF"/>
    <property type="match status" value="1"/>
</dbReference>
<dbReference type="OrthoDB" id="9776324at2"/>
<dbReference type="GO" id="GO:0006811">
    <property type="term" value="P:monoatomic ion transport"/>
    <property type="evidence" value="ECO:0007669"/>
    <property type="project" value="UniProtKB-KW"/>
</dbReference>
<keyword evidence="6" id="KW-0050">Antiport</keyword>
<evidence type="ECO:0000256" key="5">
    <source>
        <dbReference type="ARBA" id="ARBA00022448"/>
    </source>
</evidence>
<feature type="transmembrane region" description="Helical" evidence="13">
    <location>
        <begin position="417"/>
        <end position="437"/>
    </location>
</feature>
<evidence type="ECO:0000256" key="13">
    <source>
        <dbReference type="SAM" id="Phobius"/>
    </source>
</evidence>
<comment type="similarity">
    <text evidence="3">Belongs to the multi antimicrobial extrusion (MATE) (TC 2.A.66.1) family.</text>
</comment>
<dbReference type="AlphaFoldDB" id="K9EW64"/>
<evidence type="ECO:0000256" key="3">
    <source>
        <dbReference type="ARBA" id="ARBA00010199"/>
    </source>
</evidence>
<dbReference type="InterPro" id="IPR050222">
    <property type="entry name" value="MATE_MdtK"/>
</dbReference>
<dbReference type="CDD" id="cd13140">
    <property type="entry name" value="MATE_like_1"/>
    <property type="match status" value="1"/>
</dbReference>
<feature type="transmembrane region" description="Helical" evidence="13">
    <location>
        <begin position="167"/>
        <end position="186"/>
    </location>
</feature>
<dbReference type="InterPro" id="IPR002528">
    <property type="entry name" value="MATE_fam"/>
</dbReference>
<keyword evidence="7" id="KW-1003">Cell membrane</keyword>
<comment type="subcellular location">
    <subcellularLocation>
        <location evidence="2">Cell membrane</location>
        <topology evidence="2">Multi-pass membrane protein</topology>
    </subcellularLocation>
</comment>
<sequence>MKELDLLEGKILPTMLRLAAPLMGTAFIQLFYSLTDMAWIGRISTEAVAAAGVGGFLLWLASSFVMVPRIGLSILTAQFYGRRDRDRVKLAINNGVWMGLIMGVLYGLFLYFFRDPLIQFYRLEGPVNALAEDYLVIIAMGMPIFFINPVLSGAYNSLGNSRTPFRINAIGLVTNIIGDPLLIFGLGPFPELGIRGAALATVSAQVIILFCFIFVIVKSQDLVYHSKLLSFTYRKGIFADTFKLGLPAALQSAFHASISIILNRYVSVYGAIALAVTSIGSNIESISWVTTEGFASAITAFSGQNFGAGLSSRIEKIFYTSMKSVGTIGILATVILITFRNHLYKLFVPGDMEAIALGASYLFILGLSQFFMSIEIGSTGFLNGLGETRLPALINTLLNISRIPLSLILMPSLGPAGVWWAMTLSSVVKGILLYILARCRLNKLGLSKKCYNE</sequence>
<keyword evidence="10" id="KW-0406">Ion transport</keyword>
<dbReference type="eggNOG" id="COG0534">
    <property type="taxonomic scope" value="Bacteria"/>
</dbReference>
<evidence type="ECO:0000313" key="15">
    <source>
        <dbReference type="Proteomes" id="UP000009875"/>
    </source>
</evidence>
<dbReference type="InterPro" id="IPR048279">
    <property type="entry name" value="MdtK-like"/>
</dbReference>
<keyword evidence="11 13" id="KW-0472">Membrane</keyword>
<protein>
    <recommendedName>
        <fullName evidence="4">Probable multidrug resistance protein NorM</fullName>
    </recommendedName>
    <alternativeName>
        <fullName evidence="12">Multidrug-efflux transporter</fullName>
    </alternativeName>
</protein>
<evidence type="ECO:0000313" key="14">
    <source>
        <dbReference type="EMBL" id="EKU93420.1"/>
    </source>
</evidence>
<evidence type="ECO:0000256" key="1">
    <source>
        <dbReference type="ARBA" id="ARBA00003408"/>
    </source>
</evidence>
<dbReference type="Pfam" id="PF01554">
    <property type="entry name" value="MatE"/>
    <property type="match status" value="2"/>
</dbReference>
<dbReference type="RefSeq" id="WP_003777915.1">
    <property type="nucleotide sequence ID" value="NZ_JH992959.1"/>
</dbReference>
<keyword evidence="5" id="KW-0813">Transport</keyword>
<dbReference type="HOGENOM" id="CLU_012893_5_3_9"/>
<evidence type="ECO:0000256" key="8">
    <source>
        <dbReference type="ARBA" id="ARBA00022692"/>
    </source>
</evidence>
<comment type="caution">
    <text evidence="14">The sequence shown here is derived from an EMBL/GenBank/DDBJ whole genome shotgun (WGS) entry which is preliminary data.</text>
</comment>
<gene>
    <name evidence="14" type="ORF">HMPREF9698_00952</name>
</gene>
<evidence type="ECO:0000256" key="6">
    <source>
        <dbReference type="ARBA" id="ARBA00022449"/>
    </source>
</evidence>
<dbReference type="Proteomes" id="UP000009875">
    <property type="component" value="Unassembled WGS sequence"/>
</dbReference>
<evidence type="ECO:0000256" key="7">
    <source>
        <dbReference type="ARBA" id="ARBA00022475"/>
    </source>
</evidence>
<feature type="transmembrane region" description="Helical" evidence="13">
    <location>
        <begin position="317"/>
        <end position="339"/>
    </location>
</feature>
<dbReference type="GO" id="GO:0042910">
    <property type="term" value="F:xenobiotic transmembrane transporter activity"/>
    <property type="evidence" value="ECO:0007669"/>
    <property type="project" value="InterPro"/>
</dbReference>
<evidence type="ECO:0000256" key="9">
    <source>
        <dbReference type="ARBA" id="ARBA00022989"/>
    </source>
</evidence>
<dbReference type="PANTHER" id="PTHR43298:SF2">
    <property type="entry name" value="FMN_FAD EXPORTER YEEO-RELATED"/>
    <property type="match status" value="1"/>
</dbReference>
<evidence type="ECO:0000256" key="12">
    <source>
        <dbReference type="ARBA" id="ARBA00031636"/>
    </source>
</evidence>
<evidence type="ECO:0000256" key="4">
    <source>
        <dbReference type="ARBA" id="ARBA00020268"/>
    </source>
</evidence>
<organism evidence="14 15">
    <name type="scientific">Alloiococcus otitis ATCC 51267</name>
    <dbReference type="NCBI Taxonomy" id="883081"/>
    <lineage>
        <taxon>Bacteria</taxon>
        <taxon>Bacillati</taxon>
        <taxon>Bacillota</taxon>
        <taxon>Bacilli</taxon>
        <taxon>Lactobacillales</taxon>
        <taxon>Carnobacteriaceae</taxon>
        <taxon>Alloiococcus</taxon>
    </lineage>
</organism>
<keyword evidence="9 13" id="KW-1133">Transmembrane helix</keyword>
<dbReference type="GO" id="GO:0005886">
    <property type="term" value="C:plasma membrane"/>
    <property type="evidence" value="ECO:0007669"/>
    <property type="project" value="UniProtKB-SubCell"/>
</dbReference>
<keyword evidence="8 13" id="KW-0812">Transmembrane</keyword>
<feature type="transmembrane region" description="Helical" evidence="13">
    <location>
        <begin position="96"/>
        <end position="114"/>
    </location>
</feature>